<gene>
    <name evidence="1" type="ORF">CDAR_409771</name>
</gene>
<proteinExistence type="predicted"/>
<organism evidence="1 2">
    <name type="scientific">Caerostris darwini</name>
    <dbReference type="NCBI Taxonomy" id="1538125"/>
    <lineage>
        <taxon>Eukaryota</taxon>
        <taxon>Metazoa</taxon>
        <taxon>Ecdysozoa</taxon>
        <taxon>Arthropoda</taxon>
        <taxon>Chelicerata</taxon>
        <taxon>Arachnida</taxon>
        <taxon>Araneae</taxon>
        <taxon>Araneomorphae</taxon>
        <taxon>Entelegynae</taxon>
        <taxon>Araneoidea</taxon>
        <taxon>Araneidae</taxon>
        <taxon>Caerostris</taxon>
    </lineage>
</organism>
<dbReference type="EMBL" id="BPLQ01006291">
    <property type="protein sequence ID" value="GIY21354.1"/>
    <property type="molecule type" value="Genomic_DNA"/>
</dbReference>
<dbReference type="Proteomes" id="UP001054837">
    <property type="component" value="Unassembled WGS sequence"/>
</dbReference>
<accession>A0AAV4RLA7</accession>
<comment type="caution">
    <text evidence="1">The sequence shown here is derived from an EMBL/GenBank/DDBJ whole genome shotgun (WGS) entry which is preliminary data.</text>
</comment>
<evidence type="ECO:0000313" key="1">
    <source>
        <dbReference type="EMBL" id="GIY21354.1"/>
    </source>
</evidence>
<keyword evidence="2" id="KW-1185">Reference proteome</keyword>
<name>A0AAV4RLA7_9ARAC</name>
<dbReference type="AlphaFoldDB" id="A0AAV4RLA7"/>
<evidence type="ECO:0000313" key="2">
    <source>
        <dbReference type="Proteomes" id="UP001054837"/>
    </source>
</evidence>
<protein>
    <submittedName>
        <fullName evidence="1">Uncharacterized protein</fullName>
    </submittedName>
</protein>
<reference evidence="1 2" key="1">
    <citation type="submission" date="2021-06" db="EMBL/GenBank/DDBJ databases">
        <title>Caerostris darwini draft genome.</title>
        <authorList>
            <person name="Kono N."/>
            <person name="Arakawa K."/>
        </authorList>
    </citation>
    <scope>NUCLEOTIDE SEQUENCE [LARGE SCALE GENOMIC DNA]</scope>
</reference>
<sequence length="132" mass="15623">MDKGRWGTRNLGEISREKKESLVNHSVWKTAFGFFKGRQSLGSDLYQFLRRGVRLKSESRSNNRIPEQNCRKWNRGMTETFYFRAESFFLQKKHPLDQMTQNSWHLAPRELRQQTLSRVTNGFWPTPSPTIG</sequence>